<dbReference type="GO" id="GO:0005743">
    <property type="term" value="C:mitochondrial inner membrane"/>
    <property type="evidence" value="ECO:0007669"/>
    <property type="project" value="InterPro"/>
</dbReference>
<name>C0L944_SERIN</name>
<dbReference type="AlphaFoldDB" id="C0L944"/>
<protein>
    <submittedName>
        <fullName evidence="2">Mitochondrial ATP synthase epsilon chain domain-containing protein-like protein</fullName>
    </submittedName>
</protein>
<dbReference type="EMBL" id="FJ668534">
    <property type="protein sequence ID" value="ACN53548.1"/>
    <property type="molecule type" value="mRNA"/>
</dbReference>
<reference evidence="2" key="1">
    <citation type="submission" date="2009-01" db="EMBL/GenBank/DDBJ databases">
        <title>Cloning of salt stress-induced mitochondrial ATP synthase epsilon chain domain containing protein -like protein from Piriformospora indica.</title>
        <authorList>
            <person name="Gahlot S."/>
            <person name="Joshi A."/>
            <person name="Tuteja N."/>
        </authorList>
    </citation>
    <scope>NUCLEOTIDE SEQUENCE</scope>
</reference>
<dbReference type="Gene3D" id="1.10.1620.20">
    <property type="entry name" value="ATP synthase, F1 complex, epsilon subunit superfamily, mitochondrial"/>
    <property type="match status" value="1"/>
</dbReference>
<proteinExistence type="evidence at transcript level"/>
<accession>C0L944</accession>
<sequence>MGGPPATWSAHFGLNHGAQVCARALRNALKEQPRLAADLRGVTTLRYQKWENGQGGQHTYLNPTSEK</sequence>
<dbReference type="SUPFAM" id="SSF48690">
    <property type="entry name" value="Epsilon subunit of mitochondrial F1F0-ATP synthase"/>
    <property type="match status" value="1"/>
</dbReference>
<dbReference type="GO" id="GO:0045259">
    <property type="term" value="C:proton-transporting ATP synthase complex"/>
    <property type="evidence" value="ECO:0007669"/>
    <property type="project" value="InterPro"/>
</dbReference>
<dbReference type="InterPro" id="IPR036742">
    <property type="entry name" value="ATP_synth_F1_esu_sf_mt"/>
</dbReference>
<evidence type="ECO:0000313" key="2">
    <source>
        <dbReference type="EMBL" id="ACN53548.1"/>
    </source>
</evidence>
<comment type="similarity">
    <text evidence="1">Belongs to the eukaryotic ATPase epsilon family.</text>
</comment>
<dbReference type="CDD" id="cd12153">
    <property type="entry name" value="F1-ATPase_epsilon"/>
    <property type="match status" value="1"/>
</dbReference>
<dbReference type="InterPro" id="IPR006721">
    <property type="entry name" value="ATP_synth_F1_esu_mt"/>
</dbReference>
<organism evidence="2">
    <name type="scientific">Serendipita indica</name>
    <name type="common">Root endophyte fungus</name>
    <name type="synonym">Piriformospora indica</name>
    <dbReference type="NCBI Taxonomy" id="65672"/>
    <lineage>
        <taxon>Eukaryota</taxon>
        <taxon>Fungi</taxon>
        <taxon>Dikarya</taxon>
        <taxon>Basidiomycota</taxon>
        <taxon>Agaricomycotina</taxon>
        <taxon>Agaricomycetes</taxon>
        <taxon>Sebacinales</taxon>
        <taxon>Serendipitaceae</taxon>
        <taxon>Serendipita</taxon>
    </lineage>
</organism>
<evidence type="ECO:0000256" key="1">
    <source>
        <dbReference type="ARBA" id="ARBA00009502"/>
    </source>
</evidence>
<dbReference type="Pfam" id="PF04627">
    <property type="entry name" value="ATP-synt_Eps"/>
    <property type="match status" value="1"/>
</dbReference>
<dbReference type="GO" id="GO:0046933">
    <property type="term" value="F:proton-transporting ATP synthase activity, rotational mechanism"/>
    <property type="evidence" value="ECO:0007669"/>
    <property type="project" value="InterPro"/>
</dbReference>